<protein>
    <recommendedName>
        <fullName evidence="6">N-acetyltransferase domain-containing protein</fullName>
    </recommendedName>
</protein>
<dbReference type="PROSITE" id="PS51682">
    <property type="entry name" value="SAM_OMT_I"/>
    <property type="match status" value="1"/>
</dbReference>
<evidence type="ECO:0000259" key="6">
    <source>
        <dbReference type="PROSITE" id="PS51186"/>
    </source>
</evidence>
<gene>
    <name evidence="7" type="ORF">Pmani_030646</name>
</gene>
<dbReference type="Pfam" id="PF01596">
    <property type="entry name" value="Methyltransf_3"/>
    <property type="match status" value="1"/>
</dbReference>
<reference evidence="7" key="1">
    <citation type="submission" date="2023-11" db="EMBL/GenBank/DDBJ databases">
        <title>Genome assemblies of two species of porcelain crab, Petrolisthes cinctipes and Petrolisthes manimaculis (Anomura: Porcellanidae).</title>
        <authorList>
            <person name="Angst P."/>
        </authorList>
    </citation>
    <scope>NUCLEOTIDE SEQUENCE</scope>
    <source>
        <strain evidence="7">PB745_02</strain>
        <tissue evidence="7">Gill</tissue>
    </source>
</reference>
<keyword evidence="2" id="KW-0808">Transferase</keyword>
<evidence type="ECO:0000313" key="7">
    <source>
        <dbReference type="EMBL" id="KAK4296889.1"/>
    </source>
</evidence>
<evidence type="ECO:0000256" key="2">
    <source>
        <dbReference type="ARBA" id="ARBA00022679"/>
    </source>
</evidence>
<feature type="transmembrane region" description="Helical" evidence="5">
    <location>
        <begin position="36"/>
        <end position="57"/>
    </location>
</feature>
<keyword evidence="3" id="KW-0949">S-adenosyl-L-methionine</keyword>
<dbReference type="Proteomes" id="UP001292094">
    <property type="component" value="Unassembled WGS sequence"/>
</dbReference>
<dbReference type="SUPFAM" id="SSF55729">
    <property type="entry name" value="Acyl-CoA N-acyltransferases (Nat)"/>
    <property type="match status" value="1"/>
</dbReference>
<dbReference type="GO" id="GO:0008171">
    <property type="term" value="F:O-methyltransferase activity"/>
    <property type="evidence" value="ECO:0007669"/>
    <property type="project" value="InterPro"/>
</dbReference>
<feature type="transmembrane region" description="Helical" evidence="5">
    <location>
        <begin position="12"/>
        <end position="31"/>
    </location>
</feature>
<dbReference type="GO" id="GO:0032259">
    <property type="term" value="P:methylation"/>
    <property type="evidence" value="ECO:0007669"/>
    <property type="project" value="UniProtKB-KW"/>
</dbReference>
<dbReference type="InterPro" id="IPR002935">
    <property type="entry name" value="SAM_O-MeTrfase"/>
</dbReference>
<keyword evidence="1" id="KW-0489">Methyltransferase</keyword>
<dbReference type="Pfam" id="PF00583">
    <property type="entry name" value="Acetyltransf_1"/>
    <property type="match status" value="1"/>
</dbReference>
<proteinExistence type="inferred from homology"/>
<dbReference type="InterPro" id="IPR029063">
    <property type="entry name" value="SAM-dependent_MTases_sf"/>
</dbReference>
<keyword evidence="8" id="KW-1185">Reference proteome</keyword>
<keyword evidence="5" id="KW-1133">Transmembrane helix</keyword>
<dbReference type="Gene3D" id="3.40.50.150">
    <property type="entry name" value="Vaccinia Virus protein VP39"/>
    <property type="match status" value="1"/>
</dbReference>
<keyword evidence="5" id="KW-0472">Membrane</keyword>
<evidence type="ECO:0000313" key="8">
    <source>
        <dbReference type="Proteomes" id="UP001292094"/>
    </source>
</evidence>
<evidence type="ECO:0000256" key="4">
    <source>
        <dbReference type="ARBA" id="ARBA00023453"/>
    </source>
</evidence>
<dbReference type="PANTHER" id="PTHR10509">
    <property type="entry name" value="O-METHYLTRANSFERASE-RELATED"/>
    <property type="match status" value="1"/>
</dbReference>
<dbReference type="AlphaFoldDB" id="A0AAE1NV65"/>
<dbReference type="SUPFAM" id="SSF53335">
    <property type="entry name" value="S-adenosyl-L-methionine-dependent methyltransferases"/>
    <property type="match status" value="1"/>
</dbReference>
<comment type="caution">
    <text evidence="7">The sequence shown here is derived from an EMBL/GenBank/DDBJ whole genome shotgun (WGS) entry which is preliminary data.</text>
</comment>
<dbReference type="PANTHER" id="PTHR10509:SF14">
    <property type="entry name" value="CAFFEOYL-COA O-METHYLTRANSFERASE 3-RELATED"/>
    <property type="match status" value="1"/>
</dbReference>
<evidence type="ECO:0000256" key="3">
    <source>
        <dbReference type="ARBA" id="ARBA00022691"/>
    </source>
</evidence>
<dbReference type="GO" id="GO:0008757">
    <property type="term" value="F:S-adenosylmethionine-dependent methyltransferase activity"/>
    <property type="evidence" value="ECO:0007669"/>
    <property type="project" value="TreeGrafter"/>
</dbReference>
<dbReference type="InterPro" id="IPR016181">
    <property type="entry name" value="Acyl_CoA_acyltransferase"/>
</dbReference>
<dbReference type="Gene3D" id="3.40.630.30">
    <property type="match status" value="1"/>
</dbReference>
<accession>A0AAE1NV65</accession>
<feature type="domain" description="N-acetyltransferase" evidence="6">
    <location>
        <begin position="476"/>
        <end position="531"/>
    </location>
</feature>
<dbReference type="PROSITE" id="PS51186">
    <property type="entry name" value="GNAT"/>
    <property type="match status" value="1"/>
</dbReference>
<comment type="similarity">
    <text evidence="4">Belongs to the class I-like SAM-binding methyltransferase superfamily. Cation-dependent O-methyltransferase family.</text>
</comment>
<dbReference type="EMBL" id="JAWZYT010003749">
    <property type="protein sequence ID" value="KAK4296889.1"/>
    <property type="molecule type" value="Genomic_DNA"/>
</dbReference>
<dbReference type="InterPro" id="IPR050362">
    <property type="entry name" value="Cation-dep_OMT"/>
</dbReference>
<sequence>MHSWLAGWLSFYPALSIGLFLLNLFSGFFLYIFSSFFLCVFSGFFLCVFSCLFRGLFTDLFWDLFTDLFTDLFSGFYTDQFSGFFTDLFNGFTDLFSGFYTDQFSGFFTDQFSGFYTDLFSGFFTDLFTDQFRGFYTDQFTDQFRGFYTDQFTDLFSGFFTDLFSGFFTDLFRDLFRGFFTDLFRDLFSGFFTDLFRDLFSGFFTDLFRDLFRGFFTDHHHTLIIHLLAVDSCVVLCCPSSVQQVVEEIDKMVGHRSFPSTDPKVKYTVDHSIRYTDVQKRLIEETLKHSESGMLSSPDSLQLIANLIQAIGAKKVLDVGVFTGVSSLSAALSLPQDGVVHALDINEDYTAIAKKYWDEAGVSDKIKLHIAPAADTLQKFIDEGQTGTFDFAFIDADKISYWRYYELCLVLVRKGGIIAFDNTLWNGRVTDPNDQTQSTVALRTLNEKLRDDQRINISFLNIGDVVPVNARDPTKFQHQGFGTLLMEEAERIAREEHGAHKISVISGVGTRNYYRKLGYHLDGPYMTKMLA</sequence>
<keyword evidence="5" id="KW-0812">Transmembrane</keyword>
<evidence type="ECO:0000256" key="1">
    <source>
        <dbReference type="ARBA" id="ARBA00022603"/>
    </source>
</evidence>
<organism evidence="7 8">
    <name type="scientific">Petrolisthes manimaculis</name>
    <dbReference type="NCBI Taxonomy" id="1843537"/>
    <lineage>
        <taxon>Eukaryota</taxon>
        <taxon>Metazoa</taxon>
        <taxon>Ecdysozoa</taxon>
        <taxon>Arthropoda</taxon>
        <taxon>Crustacea</taxon>
        <taxon>Multicrustacea</taxon>
        <taxon>Malacostraca</taxon>
        <taxon>Eumalacostraca</taxon>
        <taxon>Eucarida</taxon>
        <taxon>Decapoda</taxon>
        <taxon>Pleocyemata</taxon>
        <taxon>Anomura</taxon>
        <taxon>Galatheoidea</taxon>
        <taxon>Porcellanidae</taxon>
        <taxon>Petrolisthes</taxon>
    </lineage>
</organism>
<name>A0AAE1NV65_9EUCA</name>
<evidence type="ECO:0000256" key="5">
    <source>
        <dbReference type="SAM" id="Phobius"/>
    </source>
</evidence>
<dbReference type="CDD" id="cd02440">
    <property type="entry name" value="AdoMet_MTases"/>
    <property type="match status" value="1"/>
</dbReference>
<dbReference type="GO" id="GO:0016747">
    <property type="term" value="F:acyltransferase activity, transferring groups other than amino-acyl groups"/>
    <property type="evidence" value="ECO:0007669"/>
    <property type="project" value="InterPro"/>
</dbReference>
<dbReference type="InterPro" id="IPR000182">
    <property type="entry name" value="GNAT_dom"/>
</dbReference>